<dbReference type="GO" id="GO:0003723">
    <property type="term" value="F:RNA binding"/>
    <property type="evidence" value="ECO:0007669"/>
    <property type="project" value="InterPro"/>
</dbReference>
<gene>
    <name evidence="2" type="ORF">S03H2_17406</name>
</gene>
<proteinExistence type="predicted"/>
<reference evidence="2" key="1">
    <citation type="journal article" date="2014" name="Front. Microbiol.">
        <title>High frequency of phylogenetically diverse reductive dehalogenase-homologous genes in deep subseafloor sedimentary metagenomes.</title>
        <authorList>
            <person name="Kawai M."/>
            <person name="Futagami T."/>
            <person name="Toyoda A."/>
            <person name="Takaki Y."/>
            <person name="Nishi S."/>
            <person name="Hori S."/>
            <person name="Arai W."/>
            <person name="Tsubouchi T."/>
            <person name="Morono Y."/>
            <person name="Uchiyama I."/>
            <person name="Ito T."/>
            <person name="Fujiyama A."/>
            <person name="Inagaki F."/>
            <person name="Takami H."/>
        </authorList>
    </citation>
    <scope>NUCLEOTIDE SEQUENCE</scope>
    <source>
        <strain evidence="2">Expedition CK06-06</strain>
    </source>
</reference>
<dbReference type="PROSITE" id="PS51148">
    <property type="entry name" value="AXH"/>
    <property type="match status" value="1"/>
</dbReference>
<dbReference type="InterPro" id="IPR003652">
    <property type="entry name" value="Ataxin_AXH_dom"/>
</dbReference>
<dbReference type="AlphaFoldDB" id="X1GNT1"/>
<evidence type="ECO:0000313" key="2">
    <source>
        <dbReference type="EMBL" id="GAH46495.1"/>
    </source>
</evidence>
<accession>X1GNT1</accession>
<organism evidence="2">
    <name type="scientific">marine sediment metagenome</name>
    <dbReference type="NCBI Taxonomy" id="412755"/>
    <lineage>
        <taxon>unclassified sequences</taxon>
        <taxon>metagenomes</taxon>
        <taxon>ecological metagenomes</taxon>
    </lineage>
</organism>
<protein>
    <recommendedName>
        <fullName evidence="1">AXH domain-containing protein</fullName>
    </recommendedName>
</protein>
<dbReference type="EMBL" id="BARU01008974">
    <property type="protein sequence ID" value="GAH46495.1"/>
    <property type="molecule type" value="Genomic_DNA"/>
</dbReference>
<feature type="non-terminal residue" evidence="2">
    <location>
        <position position="113"/>
    </location>
</feature>
<name>X1GNT1_9ZZZZ</name>
<comment type="caution">
    <text evidence="2">The sequence shown here is derived from an EMBL/GenBank/DDBJ whole genome shotgun (WGS) entry which is preliminary data.</text>
</comment>
<sequence>MICVSQDSFERDNAFKLLTWISHRYGFGTYIHLIEGYYSRIAHLEADQFLTQLIEKSEDEKSRVFMDTIISPSYTSAIAQIIQLPSISGMDNNLILFEFDKENPVNLSQIIDN</sequence>
<evidence type="ECO:0000259" key="1">
    <source>
        <dbReference type="PROSITE" id="PS51148"/>
    </source>
</evidence>
<feature type="domain" description="AXH" evidence="1">
    <location>
        <begin position="13"/>
        <end position="113"/>
    </location>
</feature>